<dbReference type="AlphaFoldDB" id="A0A1D3MV09"/>
<organism evidence="1 2">
    <name type="scientific">Bacillus mycoides</name>
    <dbReference type="NCBI Taxonomy" id="1405"/>
    <lineage>
        <taxon>Bacteria</taxon>
        <taxon>Bacillati</taxon>
        <taxon>Bacillota</taxon>
        <taxon>Bacilli</taxon>
        <taxon>Bacillales</taxon>
        <taxon>Bacillaceae</taxon>
        <taxon>Bacillus</taxon>
        <taxon>Bacillus cereus group</taxon>
    </lineage>
</organism>
<dbReference type="Proteomes" id="UP000175835">
    <property type="component" value="Unassembled WGS sequence"/>
</dbReference>
<reference evidence="1 2" key="1">
    <citation type="submission" date="2016-05" db="EMBL/GenBank/DDBJ databases">
        <title>Bacillus thuringiensis and Bacillus weihenstephanensis as novel biocontrol agents of wilt causing Verticillium species.</title>
        <authorList>
            <person name="Hollensteiner J."/>
            <person name="Wemheuer F."/>
            <person name="Harting R."/>
            <person name="Kolarzyk A."/>
            <person name="Diaz-Valerio S."/>
            <person name="Poehlein A."/>
            <person name="Brzuszkiewicz E."/>
            <person name="Nesemann K."/>
            <person name="Braus-Stromeyer S."/>
            <person name="Braus G."/>
            <person name="Daniel R."/>
            <person name="Liesegang H."/>
        </authorList>
    </citation>
    <scope>NUCLEOTIDE SEQUENCE [LARGE SCALE GENOMIC DNA]</scope>
    <source>
        <strain evidence="1 2">GOE11</strain>
    </source>
</reference>
<dbReference type="RefSeq" id="WP_070147196.1">
    <property type="nucleotide sequence ID" value="NZ_FMJF01000035.1"/>
</dbReference>
<sequence length="126" mass="14790">MLREKELLYYLINATDYIGNSLEIKNTPGVKDKLIEKGYLEDVDGIKFTEKAIDLLNNFFEKHASRALEVLKMLRLPTHEVSFGEICYWMAMEDQMYCVKYLLKRLNEDGKIQLDKSSNWGTPIKY</sequence>
<gene>
    <name evidence="1" type="ORF">BWGOE11_57090</name>
</gene>
<dbReference type="EMBL" id="LXLX01000087">
    <property type="protein sequence ID" value="OFD87418.1"/>
    <property type="molecule type" value="Genomic_DNA"/>
</dbReference>
<evidence type="ECO:0000313" key="2">
    <source>
        <dbReference type="Proteomes" id="UP000175835"/>
    </source>
</evidence>
<dbReference type="PATRIC" id="fig|86662.28.peg.5877"/>
<accession>A0A1D3MV09</accession>
<protein>
    <submittedName>
        <fullName evidence="1">Uncharacterized protein</fullName>
    </submittedName>
</protein>
<evidence type="ECO:0000313" key="1">
    <source>
        <dbReference type="EMBL" id="OFD87418.1"/>
    </source>
</evidence>
<proteinExistence type="predicted"/>
<comment type="caution">
    <text evidence="1">The sequence shown here is derived from an EMBL/GenBank/DDBJ whole genome shotgun (WGS) entry which is preliminary data.</text>
</comment>
<name>A0A1D3MV09_BACMY</name>